<organism evidence="1 2">
    <name type="scientific">Rhabditophanes sp. KR3021</name>
    <dbReference type="NCBI Taxonomy" id="114890"/>
    <lineage>
        <taxon>Eukaryota</taxon>
        <taxon>Metazoa</taxon>
        <taxon>Ecdysozoa</taxon>
        <taxon>Nematoda</taxon>
        <taxon>Chromadorea</taxon>
        <taxon>Rhabditida</taxon>
        <taxon>Tylenchina</taxon>
        <taxon>Panagrolaimomorpha</taxon>
        <taxon>Strongyloidoidea</taxon>
        <taxon>Alloionematidae</taxon>
        <taxon>Rhabditophanes</taxon>
    </lineage>
</organism>
<proteinExistence type="predicted"/>
<reference evidence="2" key="1">
    <citation type="submission" date="2016-11" db="UniProtKB">
        <authorList>
            <consortium name="WormBaseParasite"/>
        </authorList>
    </citation>
    <scope>IDENTIFICATION</scope>
    <source>
        <strain evidence="2">KR3021</strain>
    </source>
</reference>
<protein>
    <submittedName>
        <fullName evidence="2">Cytochrome c oxidase subunit 4</fullName>
    </submittedName>
</protein>
<evidence type="ECO:0000313" key="1">
    <source>
        <dbReference type="Proteomes" id="UP000095286"/>
    </source>
</evidence>
<sequence length="189" mass="21920">MSLSRNLATTLRTGYLANLNRCLHTSKPVTSHTLEYWWGPEKAAGREVVGHGSTGDELYQDRFDYWYPAIRFRKEDSTIAPIRKAELGDWTNLSVEDKKALYRYSYKQTLAEFEAPTGYWKVIASTIFSILGVATLYAVFLNKNVYPRTPPTFDNEYKEAAVERMLTLEKGQFLGPAKYYDYENKQWKK</sequence>
<accession>A0AC35U3W2</accession>
<name>A0AC35U3W2_9BILA</name>
<dbReference type="Proteomes" id="UP000095286">
    <property type="component" value="Unplaced"/>
</dbReference>
<evidence type="ECO:0000313" key="2">
    <source>
        <dbReference type="WBParaSite" id="RSKR_0000720200.1"/>
    </source>
</evidence>
<dbReference type="WBParaSite" id="RSKR_0000720200.1">
    <property type="protein sequence ID" value="RSKR_0000720200.1"/>
    <property type="gene ID" value="RSKR_0000720200"/>
</dbReference>